<keyword evidence="4 6" id="KW-1133">Transmembrane helix</keyword>
<feature type="transmembrane region" description="Helical" evidence="6">
    <location>
        <begin position="233"/>
        <end position="254"/>
    </location>
</feature>
<name>A0A3E4W8H0_9BACT</name>
<feature type="transmembrane region" description="Helical" evidence="6">
    <location>
        <begin position="445"/>
        <end position="467"/>
    </location>
</feature>
<keyword evidence="2" id="KW-1003">Cell membrane</keyword>
<evidence type="ECO:0000256" key="5">
    <source>
        <dbReference type="ARBA" id="ARBA00023136"/>
    </source>
</evidence>
<dbReference type="EMBL" id="QSTF01000028">
    <property type="protein sequence ID" value="RGM38509.1"/>
    <property type="molecule type" value="Genomic_DNA"/>
</dbReference>
<evidence type="ECO:0000313" key="8">
    <source>
        <dbReference type="Proteomes" id="UP000260780"/>
    </source>
</evidence>
<keyword evidence="3 6" id="KW-0812">Transmembrane</keyword>
<feature type="transmembrane region" description="Helical" evidence="6">
    <location>
        <begin position="421"/>
        <end position="439"/>
    </location>
</feature>
<evidence type="ECO:0000256" key="4">
    <source>
        <dbReference type="ARBA" id="ARBA00022989"/>
    </source>
</evidence>
<feature type="transmembrane region" description="Helical" evidence="6">
    <location>
        <begin position="328"/>
        <end position="348"/>
    </location>
</feature>
<feature type="transmembrane region" description="Helical" evidence="6">
    <location>
        <begin position="68"/>
        <end position="94"/>
    </location>
</feature>
<evidence type="ECO:0000256" key="2">
    <source>
        <dbReference type="ARBA" id="ARBA00022475"/>
    </source>
</evidence>
<feature type="transmembrane region" description="Helical" evidence="6">
    <location>
        <begin position="360"/>
        <end position="381"/>
    </location>
</feature>
<dbReference type="GO" id="GO:0005886">
    <property type="term" value="C:plasma membrane"/>
    <property type="evidence" value="ECO:0007669"/>
    <property type="project" value="UniProtKB-SubCell"/>
</dbReference>
<reference evidence="7 8" key="1">
    <citation type="submission" date="2018-08" db="EMBL/GenBank/DDBJ databases">
        <title>A genome reference for cultivated species of the human gut microbiota.</title>
        <authorList>
            <person name="Zou Y."/>
            <person name="Xue W."/>
            <person name="Luo G."/>
        </authorList>
    </citation>
    <scope>NUCLEOTIDE SEQUENCE [LARGE SCALE GENOMIC DNA]</scope>
    <source>
        <strain evidence="7 8">OM08-14</strain>
    </source>
</reference>
<proteinExistence type="predicted"/>
<evidence type="ECO:0000313" key="7">
    <source>
        <dbReference type="EMBL" id="RGM38509.1"/>
    </source>
</evidence>
<feature type="transmembrane region" description="Helical" evidence="6">
    <location>
        <begin position="140"/>
        <end position="162"/>
    </location>
</feature>
<organism evidence="7 8">
    <name type="scientific">Phocaeicola plebeius</name>
    <dbReference type="NCBI Taxonomy" id="310297"/>
    <lineage>
        <taxon>Bacteria</taxon>
        <taxon>Pseudomonadati</taxon>
        <taxon>Bacteroidota</taxon>
        <taxon>Bacteroidia</taxon>
        <taxon>Bacteroidales</taxon>
        <taxon>Bacteroidaceae</taxon>
        <taxon>Phocaeicola</taxon>
    </lineage>
</organism>
<evidence type="ECO:0000256" key="6">
    <source>
        <dbReference type="SAM" id="Phobius"/>
    </source>
</evidence>
<evidence type="ECO:0000256" key="3">
    <source>
        <dbReference type="ARBA" id="ARBA00022692"/>
    </source>
</evidence>
<dbReference type="PANTHER" id="PTHR30250">
    <property type="entry name" value="PST FAMILY PREDICTED COLANIC ACID TRANSPORTER"/>
    <property type="match status" value="1"/>
</dbReference>
<gene>
    <name evidence="7" type="ORF">DXC17_10755</name>
</gene>
<feature type="transmembrane region" description="Helical" evidence="6">
    <location>
        <begin position="24"/>
        <end position="47"/>
    </location>
</feature>
<protein>
    <submittedName>
        <fullName evidence="7">Lipopolysaccharide biosynthesis protein</fullName>
    </submittedName>
</protein>
<sequence>MAILLILSLFTARIVFNTLGEINYGIYNLVGGIIIFFSFLNSGLSNATRRYVTAEIETGTDETQRSTFNLCVLSHIFISIVIFILAETIGVWFVNTQLNIPEGREFAANIVYQLSVITAIVNIMQTPFQAVIIAHERMNIYAYFTIFDVIFKLIIIVLIQYINFDKLIVYALLIFIIGIFNVSIYRIYCYRNFKMCKWMFVKNKSQLKDIFSFTGWSLFGQAAVVATNQGVSVLINIFTSVVVNAAMGVANTIVNVVNGFITNFQTAFNPAITKSYVAKDNNYLKDLLIKTSKLSSFLLLIFAIPIIFESKNLLHIWLGDYPQYSSEFCNLSLGYIYLEAISAPLWMLIYSNKNIKRYQIIISSVYFLNIILSWILLFLKYPPYNIMIVRCFVNIILVIIRLIYCKKLLPTFKIALWTKEVILKSMIIALASSVLPFVIKNVLSIPPFISIITTTILSLIVSIPLIYTIGLTLQERQSTINILKKKLHI</sequence>
<feature type="transmembrane region" description="Helical" evidence="6">
    <location>
        <begin position="287"/>
        <end position="308"/>
    </location>
</feature>
<feature type="transmembrane region" description="Helical" evidence="6">
    <location>
        <begin position="106"/>
        <end position="128"/>
    </location>
</feature>
<dbReference type="PANTHER" id="PTHR30250:SF26">
    <property type="entry name" value="PSMA PROTEIN"/>
    <property type="match status" value="1"/>
</dbReference>
<dbReference type="InterPro" id="IPR050833">
    <property type="entry name" value="Poly_Biosynth_Transport"/>
</dbReference>
<dbReference type="Proteomes" id="UP000260780">
    <property type="component" value="Unassembled WGS sequence"/>
</dbReference>
<comment type="subcellular location">
    <subcellularLocation>
        <location evidence="1">Cell membrane</location>
        <topology evidence="1">Multi-pass membrane protein</topology>
    </subcellularLocation>
</comment>
<feature type="transmembrane region" description="Helical" evidence="6">
    <location>
        <begin position="387"/>
        <end position="409"/>
    </location>
</feature>
<dbReference type="RefSeq" id="WP_117748103.1">
    <property type="nucleotide sequence ID" value="NZ_JBGKGL010000001.1"/>
</dbReference>
<accession>A0A3E4W8H0</accession>
<feature type="transmembrane region" description="Helical" evidence="6">
    <location>
        <begin position="210"/>
        <end position="227"/>
    </location>
</feature>
<comment type="caution">
    <text evidence="7">The sequence shown here is derived from an EMBL/GenBank/DDBJ whole genome shotgun (WGS) entry which is preliminary data.</text>
</comment>
<feature type="transmembrane region" description="Helical" evidence="6">
    <location>
        <begin position="168"/>
        <end position="189"/>
    </location>
</feature>
<keyword evidence="5 6" id="KW-0472">Membrane</keyword>
<evidence type="ECO:0000256" key="1">
    <source>
        <dbReference type="ARBA" id="ARBA00004651"/>
    </source>
</evidence>
<dbReference type="AlphaFoldDB" id="A0A3E4W8H0"/>